<dbReference type="Pfam" id="PF02769">
    <property type="entry name" value="AIRS_C"/>
    <property type="match status" value="2"/>
</dbReference>
<dbReference type="AlphaFoldDB" id="A0A1Y3GCF7"/>
<feature type="binding site" evidence="8">
    <location>
        <position position="78"/>
    </location>
    <ligand>
        <name>Mg(2+)</name>
        <dbReference type="ChEBI" id="CHEBI:18420"/>
        <label>1</label>
    </ligand>
</feature>
<feature type="domain" description="PurM-like C-terminal" evidence="10">
    <location>
        <begin position="185"/>
        <end position="335"/>
    </location>
</feature>
<feature type="binding site" evidence="8">
    <location>
        <position position="471"/>
    </location>
    <ligand>
        <name>ATP</name>
        <dbReference type="ChEBI" id="CHEBI:30616"/>
    </ligand>
</feature>
<accession>A0A1Y3GCF7</accession>
<dbReference type="OrthoDB" id="8251at2157"/>
<comment type="similarity">
    <text evidence="8">Belongs to the FGAMS family.</text>
</comment>
<keyword evidence="3 8" id="KW-0479">Metal-binding</keyword>
<dbReference type="GO" id="GO:0006189">
    <property type="term" value="P:'de novo' IMP biosynthetic process"/>
    <property type="evidence" value="ECO:0007669"/>
    <property type="project" value="UniProtKB-UniRule"/>
</dbReference>
<comment type="subunit">
    <text evidence="8">Monomer. Part of the FGAM synthase complex composed of 1 PurL, 1 PurQ and 2 PurS subunits.</text>
</comment>
<keyword evidence="7 8" id="KW-0460">Magnesium</keyword>
<dbReference type="Pfam" id="PF18072">
    <property type="entry name" value="FGAR-AT_linker"/>
    <property type="match status" value="1"/>
</dbReference>
<feature type="binding site" evidence="8">
    <location>
        <position position="251"/>
    </location>
    <ligand>
        <name>Mg(2+)</name>
        <dbReference type="ChEBI" id="CHEBI:18420"/>
        <label>2</label>
    </ligand>
</feature>
<dbReference type="InterPro" id="IPR036676">
    <property type="entry name" value="PurM-like_C_sf"/>
</dbReference>
<keyword evidence="2 8" id="KW-0436">Ligase</keyword>
<evidence type="ECO:0000256" key="7">
    <source>
        <dbReference type="ARBA" id="ARBA00022842"/>
    </source>
</evidence>
<keyword evidence="6 8" id="KW-0067">ATP-binding</keyword>
<dbReference type="Gene3D" id="3.90.650.10">
    <property type="entry name" value="PurM-like C-terminal domain"/>
    <property type="match status" value="2"/>
</dbReference>
<dbReference type="InterPro" id="IPR041609">
    <property type="entry name" value="PurL_linker"/>
</dbReference>
<dbReference type="GO" id="GO:0005524">
    <property type="term" value="F:ATP binding"/>
    <property type="evidence" value="ECO:0007669"/>
    <property type="project" value="UniProtKB-UniRule"/>
</dbReference>
<dbReference type="EC" id="6.3.5.3" evidence="8"/>
<dbReference type="GO" id="GO:0004642">
    <property type="term" value="F:phosphoribosylformylglycinamidine synthase activity"/>
    <property type="evidence" value="ECO:0007669"/>
    <property type="project" value="UniProtKB-UniRule"/>
</dbReference>
<keyword evidence="1 8" id="KW-0963">Cytoplasm</keyword>
<feature type="binding site" evidence="8">
    <location>
        <position position="101"/>
    </location>
    <ligand>
        <name>substrate</name>
    </ligand>
</feature>
<organism evidence="12 13">
    <name type="scientific">Methanonatronarchaeum thermophilum</name>
    <dbReference type="NCBI Taxonomy" id="1927129"/>
    <lineage>
        <taxon>Archaea</taxon>
        <taxon>Methanobacteriati</taxon>
        <taxon>Methanobacteriota</taxon>
        <taxon>Methanonatronarchaeia</taxon>
        <taxon>Methanonatronarchaeales</taxon>
        <taxon>Methanonatronarchaeaceae</taxon>
        <taxon>Methanonatronarchaeum</taxon>
    </lineage>
</organism>
<gene>
    <name evidence="8" type="primary">purL</name>
    <name evidence="12" type="ORF">AMET1_0793</name>
</gene>
<comment type="subcellular location">
    <subcellularLocation>
        <location evidence="8">Cytoplasm</location>
    </subcellularLocation>
</comment>
<feature type="domain" description="Phosphoribosylformylglycinamidine synthase linker" evidence="11">
    <location>
        <begin position="1"/>
        <end position="37"/>
    </location>
</feature>
<sequence length="708" mass="77801">MTLEKEDLDIIKNRLGREPNEVETEFFVNLWSEHCAYRSSRPVLSSFVTEGENVVIGPGDDAGVIELPNGELLALAIESHNHPSYIDPYNGAATGVGGIVRDVLSMGARPIALLDPLRFGDLEEEKNRYLLEGVVDGISSYGNSIGVPTVGGEVEFDSSYNGNPLVNAFCVGIVENLLTAKATTPDNPLLLVGASTGRDGLGGASFASQELEEDSDKDRPNVQVGDPFTEKLLVDCILEMAEDGLIEACRDLGAAGLGGASSEMCSLGGYGAEIDLNKVHLREENMHPLEILLSESQERMLVEIKPENIDKATELTEKYDLESNVVGKVIEEEQYIALYNQEKVVDVPIKLLTDEAPTYTREHKEDNRSEKITSRTTPPTKEALTKLMANPNIASKEWIYSQYDHEVQIRTVIKPGSDSAVLKLDEGGVALTTGCNSHHTYLDPSNGGKGSVLINAMNLATVGARPIAMVDCLNFGNPEREDIYWEFKKTVEGMAEMAEKMNIPVVGGNVSLYNESAEYGSTVKPTPNIGMVGWIPEVNQTPNMKVSPGDHIYIYGETRPELGASQYFKEIYQSIGENPPKPRQQDINNIENMVDLVRENDLSMVRSISRGGLITALSKTAVKNNVGIKTDLTEIQGNLDKEELLFSESYGRFLIATEEKLDIEDSNLTKIGQAQENKLEVKVIGEKNTWSLKELENQYNYIKKLMKG</sequence>
<dbReference type="InterPro" id="IPR016188">
    <property type="entry name" value="PurM-like_N"/>
</dbReference>
<dbReference type="GO" id="GO:0000287">
    <property type="term" value="F:magnesium ion binding"/>
    <property type="evidence" value="ECO:0007669"/>
    <property type="project" value="UniProtKB-UniRule"/>
</dbReference>
<dbReference type="NCBIfam" id="NF002290">
    <property type="entry name" value="PRK01213.1"/>
    <property type="match status" value="1"/>
</dbReference>
<feature type="domain" description="PurM-like N-terminal" evidence="9">
    <location>
        <begin position="416"/>
        <end position="534"/>
    </location>
</feature>
<dbReference type="Gene3D" id="3.30.1330.10">
    <property type="entry name" value="PurM-like, N-terminal domain"/>
    <property type="match status" value="2"/>
</dbReference>
<feature type="binding site" evidence="8">
    <location>
        <position position="37"/>
    </location>
    <ligand>
        <name>ATP</name>
        <dbReference type="ChEBI" id="CHEBI:30616"/>
    </ligand>
</feature>
<dbReference type="SUPFAM" id="SSF56042">
    <property type="entry name" value="PurM C-terminal domain-like"/>
    <property type="match status" value="2"/>
</dbReference>
<dbReference type="InterPro" id="IPR010918">
    <property type="entry name" value="PurM-like_C_dom"/>
</dbReference>
<keyword evidence="13" id="KW-1185">Reference proteome</keyword>
<dbReference type="CDD" id="cd02203">
    <property type="entry name" value="PurL_repeat1"/>
    <property type="match status" value="1"/>
</dbReference>
<dbReference type="EMBL" id="MRZU01000003">
    <property type="protein sequence ID" value="OUJ19141.1"/>
    <property type="molecule type" value="Genomic_DNA"/>
</dbReference>
<dbReference type="CDD" id="cd02204">
    <property type="entry name" value="PurL_repeat2"/>
    <property type="match status" value="1"/>
</dbReference>
<feature type="binding site" evidence="8">
    <location>
        <position position="102"/>
    </location>
    <ligand>
        <name>Mg(2+)</name>
        <dbReference type="ChEBI" id="CHEBI:18420"/>
        <label>2</label>
    </ligand>
</feature>
<dbReference type="PANTHER" id="PTHR43555">
    <property type="entry name" value="PHOSPHORIBOSYLFORMYLGLYCINAMIDINE SYNTHASE SUBUNIT PURL"/>
    <property type="match status" value="1"/>
</dbReference>
<comment type="catalytic activity">
    <reaction evidence="8">
        <text>N(2)-formyl-N(1)-(5-phospho-beta-D-ribosyl)glycinamide + L-glutamine + ATP + H2O = 2-formamido-N(1)-(5-O-phospho-beta-D-ribosyl)acetamidine + L-glutamate + ADP + phosphate + H(+)</text>
        <dbReference type="Rhea" id="RHEA:17129"/>
        <dbReference type="ChEBI" id="CHEBI:15377"/>
        <dbReference type="ChEBI" id="CHEBI:15378"/>
        <dbReference type="ChEBI" id="CHEBI:29985"/>
        <dbReference type="ChEBI" id="CHEBI:30616"/>
        <dbReference type="ChEBI" id="CHEBI:43474"/>
        <dbReference type="ChEBI" id="CHEBI:58359"/>
        <dbReference type="ChEBI" id="CHEBI:147286"/>
        <dbReference type="ChEBI" id="CHEBI:147287"/>
        <dbReference type="ChEBI" id="CHEBI:456216"/>
        <dbReference type="EC" id="6.3.5.3"/>
    </reaction>
</comment>
<feature type="binding site" evidence="8">
    <location>
        <position position="509"/>
    </location>
    <ligand>
        <name>Mg(2+)</name>
        <dbReference type="ChEBI" id="CHEBI:18420"/>
        <label>1</label>
    </ligand>
</feature>
<feature type="binding site" evidence="8">
    <location>
        <position position="508"/>
    </location>
    <ligand>
        <name>ATP</name>
        <dbReference type="ChEBI" id="CHEBI:30616"/>
    </ligand>
</feature>
<feature type="binding site" evidence="8">
    <location>
        <begin position="295"/>
        <end position="297"/>
    </location>
    <ligand>
        <name>substrate</name>
    </ligand>
</feature>
<keyword evidence="5 8" id="KW-0658">Purine biosynthesis</keyword>
<evidence type="ECO:0000256" key="2">
    <source>
        <dbReference type="ARBA" id="ARBA00022598"/>
    </source>
</evidence>
<comment type="pathway">
    <text evidence="8">Purine metabolism; IMP biosynthesis via de novo pathway; 5-amino-1-(5-phospho-D-ribosyl)imidazole from N(2)-formyl-N(1)-(5-phospho-D-ribosyl)glycinamide: step 1/2.</text>
</comment>
<feature type="binding site" evidence="8">
    <location>
        <position position="223"/>
    </location>
    <ligand>
        <name>substrate</name>
    </ligand>
</feature>
<proteinExistence type="inferred from homology"/>
<evidence type="ECO:0000256" key="4">
    <source>
        <dbReference type="ARBA" id="ARBA00022741"/>
    </source>
</evidence>
<protein>
    <recommendedName>
        <fullName evidence="8">Phosphoribosylformylglycinamidine synthase subunit PurL</fullName>
        <shortName evidence="8">FGAM synthase</shortName>
        <ecNumber evidence="8">6.3.5.3</ecNumber>
    </recommendedName>
    <alternativeName>
        <fullName evidence="8">Formylglycinamide ribonucleotide amidotransferase subunit II</fullName>
        <shortName evidence="8">FGAR amidotransferase II</shortName>
        <shortName evidence="8">FGAR-AT II</shortName>
    </alternativeName>
    <alternativeName>
        <fullName evidence="8">Glutamine amidotransferase PurL</fullName>
    </alternativeName>
    <alternativeName>
        <fullName evidence="8">Phosphoribosylformylglycinamidine synthase subunit II</fullName>
    </alternativeName>
</protein>
<dbReference type="HAMAP" id="MF_00420">
    <property type="entry name" value="PurL_2"/>
    <property type="match status" value="1"/>
</dbReference>
<dbReference type="NCBIfam" id="TIGR01736">
    <property type="entry name" value="FGAM_synth_II"/>
    <property type="match status" value="1"/>
</dbReference>
<evidence type="ECO:0000256" key="3">
    <source>
        <dbReference type="ARBA" id="ARBA00022723"/>
    </source>
</evidence>
<comment type="function">
    <text evidence="8">Part of the phosphoribosylformylglycinamidine synthase complex involved in the purines biosynthetic pathway. Catalyzes the ATP-dependent conversion of formylglycinamide ribonucleotide (FGAR) and glutamine to yield formylglycinamidine ribonucleotide (FGAM) and glutamate. The FGAM synthase complex is composed of three subunits. PurQ produces an ammonia molecule by converting glutamine to glutamate. PurL transfers the ammonia molecule to FGAR to form FGAM in an ATP-dependent manner. PurS interacts with PurQ and PurL and is thought to assist in the transfer of the ammonia molecule from PurQ to PurL.</text>
</comment>
<dbReference type="RefSeq" id="WP_086637178.1">
    <property type="nucleotide sequence ID" value="NZ_MRZU01000003.1"/>
</dbReference>
<comment type="caution">
    <text evidence="12">The sequence shown here is derived from an EMBL/GenBank/DDBJ whole genome shotgun (WGS) entry which is preliminary data.</text>
</comment>
<evidence type="ECO:0000256" key="8">
    <source>
        <dbReference type="HAMAP-Rule" id="MF_00420"/>
    </source>
</evidence>
<comment type="caution">
    <text evidence="8">Lacks conserved residue(s) required for the propagation of feature annotation.</text>
</comment>
<evidence type="ECO:0000256" key="5">
    <source>
        <dbReference type="ARBA" id="ARBA00022755"/>
    </source>
</evidence>
<feature type="binding site" evidence="8">
    <location>
        <begin position="79"/>
        <end position="82"/>
    </location>
    <ligand>
        <name>substrate</name>
    </ligand>
</feature>
<dbReference type="UniPathway" id="UPA00074">
    <property type="reaction ID" value="UER00128"/>
</dbReference>
<evidence type="ECO:0000313" key="13">
    <source>
        <dbReference type="Proteomes" id="UP000195137"/>
    </source>
</evidence>
<dbReference type="FunFam" id="3.30.1330.10:FF:000004">
    <property type="entry name" value="Phosphoribosylformylglycinamidine synthase subunit PurL"/>
    <property type="match status" value="1"/>
</dbReference>
<feature type="domain" description="PurM-like N-terminal" evidence="9">
    <location>
        <begin position="59"/>
        <end position="174"/>
    </location>
</feature>
<feature type="active site" evidence="8">
    <location>
        <position position="34"/>
    </location>
</feature>
<feature type="domain" description="PurM-like C-terminal" evidence="10">
    <location>
        <begin position="548"/>
        <end position="686"/>
    </location>
</feature>
<evidence type="ECO:0000313" key="12">
    <source>
        <dbReference type="EMBL" id="OUJ19141.1"/>
    </source>
</evidence>
<evidence type="ECO:0000259" key="9">
    <source>
        <dbReference type="Pfam" id="PF00586"/>
    </source>
</evidence>
<dbReference type="PANTHER" id="PTHR43555:SF1">
    <property type="entry name" value="PHOSPHORIBOSYLFORMYLGLYCINAMIDINE SYNTHASE SUBUNIT PURL"/>
    <property type="match status" value="1"/>
</dbReference>
<dbReference type="PIRSF" id="PIRSF001587">
    <property type="entry name" value="FGAM_synthase_II"/>
    <property type="match status" value="1"/>
</dbReference>
<dbReference type="Proteomes" id="UP000195137">
    <property type="component" value="Unassembled WGS sequence"/>
</dbReference>
<reference evidence="12 13" key="1">
    <citation type="submission" date="2016-12" db="EMBL/GenBank/DDBJ databases">
        <title>Discovery of methanogenic haloarchaea.</title>
        <authorList>
            <person name="Sorokin D.Y."/>
            <person name="Makarova K.S."/>
            <person name="Abbas B."/>
            <person name="Ferrer M."/>
            <person name="Golyshin P.N."/>
        </authorList>
    </citation>
    <scope>NUCLEOTIDE SEQUENCE [LARGE SCALE GENOMIC DNA]</scope>
    <source>
        <strain evidence="12">AMET1</strain>
    </source>
</reference>
<dbReference type="Pfam" id="PF00586">
    <property type="entry name" value="AIRS"/>
    <property type="match status" value="2"/>
</dbReference>
<dbReference type="InterPro" id="IPR010074">
    <property type="entry name" value="PRibForGlyAmidine_synth_PurL"/>
</dbReference>
<keyword evidence="4 8" id="KW-0547">Nucleotide-binding</keyword>
<feature type="active site" description="Proton acceptor" evidence="8">
    <location>
        <position position="80"/>
    </location>
</feature>
<evidence type="ECO:0000259" key="10">
    <source>
        <dbReference type="Pfam" id="PF02769"/>
    </source>
</evidence>
<dbReference type="SUPFAM" id="SSF55326">
    <property type="entry name" value="PurM N-terminal domain-like"/>
    <property type="match status" value="2"/>
</dbReference>
<evidence type="ECO:0000256" key="6">
    <source>
        <dbReference type="ARBA" id="ARBA00022840"/>
    </source>
</evidence>
<name>A0A1Y3GCF7_9EURY</name>
<evidence type="ECO:0000259" key="11">
    <source>
        <dbReference type="Pfam" id="PF18072"/>
    </source>
</evidence>
<dbReference type="InterPro" id="IPR036921">
    <property type="entry name" value="PurM-like_N_sf"/>
</dbReference>
<feature type="binding site" evidence="8">
    <location>
        <position position="511"/>
    </location>
    <ligand>
        <name>substrate</name>
    </ligand>
</feature>
<dbReference type="GO" id="GO:0005737">
    <property type="term" value="C:cytoplasm"/>
    <property type="evidence" value="ECO:0007669"/>
    <property type="project" value="UniProtKB-SubCell"/>
</dbReference>
<evidence type="ECO:0000256" key="1">
    <source>
        <dbReference type="ARBA" id="ARBA00022490"/>
    </source>
</evidence>